<protein>
    <submittedName>
        <fullName evidence="3">Uncharacterized protein</fullName>
    </submittedName>
</protein>
<feature type="region of interest" description="Disordered" evidence="1">
    <location>
        <begin position="116"/>
        <end position="141"/>
    </location>
</feature>
<organism evidence="2 3">
    <name type="scientific">Plectus sambesii</name>
    <dbReference type="NCBI Taxonomy" id="2011161"/>
    <lineage>
        <taxon>Eukaryota</taxon>
        <taxon>Metazoa</taxon>
        <taxon>Ecdysozoa</taxon>
        <taxon>Nematoda</taxon>
        <taxon>Chromadorea</taxon>
        <taxon>Plectida</taxon>
        <taxon>Plectina</taxon>
        <taxon>Plectoidea</taxon>
        <taxon>Plectidae</taxon>
        <taxon>Plectus</taxon>
    </lineage>
</organism>
<keyword evidence="2" id="KW-1185">Reference proteome</keyword>
<name>A0A914W5N5_9BILA</name>
<feature type="compositionally biased region" description="Polar residues" evidence="1">
    <location>
        <begin position="60"/>
        <end position="91"/>
    </location>
</feature>
<sequence length="141" mass="15363">MKLFCRYRKSCYEKFGLDDDDDDEEEADKKKPVPSPPHPAASPKEARREAAAPKAATDNIGATTKPSGKSPQQAAVQPTPEQKTVSRQATKNAAHLAVAVDGSKCHKYRISCREQLGLPPKEKVPIGPNGKKLCRKKPKSS</sequence>
<evidence type="ECO:0000313" key="3">
    <source>
        <dbReference type="WBParaSite" id="PSAMB.scaffold310size57530.g4783.t1"/>
    </source>
</evidence>
<dbReference type="WBParaSite" id="PSAMB.scaffold310size57530.g4783.t1">
    <property type="protein sequence ID" value="PSAMB.scaffold310size57530.g4783.t1"/>
    <property type="gene ID" value="PSAMB.scaffold310size57530.g4783"/>
</dbReference>
<evidence type="ECO:0000256" key="1">
    <source>
        <dbReference type="SAM" id="MobiDB-lite"/>
    </source>
</evidence>
<proteinExistence type="predicted"/>
<reference evidence="3" key="1">
    <citation type="submission" date="2022-11" db="UniProtKB">
        <authorList>
            <consortium name="WormBaseParasite"/>
        </authorList>
    </citation>
    <scope>IDENTIFICATION</scope>
</reference>
<dbReference type="Proteomes" id="UP000887566">
    <property type="component" value="Unplaced"/>
</dbReference>
<evidence type="ECO:0000313" key="2">
    <source>
        <dbReference type="Proteomes" id="UP000887566"/>
    </source>
</evidence>
<feature type="compositionally biased region" description="Basic residues" evidence="1">
    <location>
        <begin position="132"/>
        <end position="141"/>
    </location>
</feature>
<dbReference type="AlphaFoldDB" id="A0A914W5N5"/>
<accession>A0A914W5N5</accession>
<feature type="region of interest" description="Disordered" evidence="1">
    <location>
        <begin position="15"/>
        <end position="91"/>
    </location>
</feature>